<dbReference type="PANTHER" id="PTHR35788">
    <property type="entry name" value="EXPORTED PROTEIN-RELATED"/>
    <property type="match status" value="1"/>
</dbReference>
<dbReference type="RefSeq" id="WP_406764224.1">
    <property type="nucleotide sequence ID" value="NZ_JBJHZY010000001.1"/>
</dbReference>
<dbReference type="PANTHER" id="PTHR35788:SF1">
    <property type="entry name" value="EXPORTED PROTEIN"/>
    <property type="match status" value="1"/>
</dbReference>
<proteinExistence type="predicted"/>
<dbReference type="Proteomes" id="UP001623661">
    <property type="component" value="Unassembled WGS sequence"/>
</dbReference>
<gene>
    <name evidence="3" type="ORF">ACJDUH_05865</name>
</gene>
<name>A0ABW8TSV3_9CLOT</name>
<dbReference type="Pfam" id="PF07501">
    <property type="entry name" value="G5"/>
    <property type="match status" value="1"/>
</dbReference>
<evidence type="ECO:0000313" key="3">
    <source>
        <dbReference type="EMBL" id="MFL0267626.1"/>
    </source>
</evidence>
<evidence type="ECO:0000313" key="4">
    <source>
        <dbReference type="Proteomes" id="UP001623661"/>
    </source>
</evidence>
<dbReference type="PROSITE" id="PS51109">
    <property type="entry name" value="G5"/>
    <property type="match status" value="1"/>
</dbReference>
<evidence type="ECO:0000259" key="2">
    <source>
        <dbReference type="PROSITE" id="PS51109"/>
    </source>
</evidence>
<keyword evidence="1" id="KW-0732">Signal</keyword>
<keyword evidence="4" id="KW-1185">Reference proteome</keyword>
<evidence type="ECO:0000256" key="1">
    <source>
        <dbReference type="ARBA" id="ARBA00022729"/>
    </source>
</evidence>
<protein>
    <submittedName>
        <fullName evidence="3">VanW family protein</fullName>
    </submittedName>
</protein>
<dbReference type="InterPro" id="IPR052913">
    <property type="entry name" value="Glycopeptide_resist_protein"/>
</dbReference>
<feature type="domain" description="G5" evidence="2">
    <location>
        <begin position="373"/>
        <end position="452"/>
    </location>
</feature>
<dbReference type="InterPro" id="IPR007391">
    <property type="entry name" value="Vancomycin_resist_VanW"/>
</dbReference>
<sequence length="453" mass="50462">MKRKSIIITIISVVVVIGASTAAVQAYNISNTINKYSNTIYPDVAIEDIDLSGMSKAEAIDLLQKKYGDVVLKKKINIKALNNTYTIDYSKLNAKYEIEEAVNEAFSYGKDLKTLQKYKIIKSHEPMQYKLKFNYDPKPVKDFIADMQKKIDKSPINSSISMVSRGKFSVTKDESGLKLDTQKLEKDILDKINGDITGDIDIEAKVDTVQASITEDNLSKINTRISSFSTNFSGSSANRASNIILATKSINGKVLMPGDTFSFNGVVGERTAQKGYKEAPVIVGNKLDSGLGGGICQVSTTMYNAVIRANINATERSHHTLPSHYIGLGMDATVDYGNIDYKFKNTLNFPIYIEGYAQGTNLVFNIYSDKTLTNRTYDLVSETYDIIQPGTNYIDDPNLYEGETVLDQPPSIGYKVRVYKKIYENGKLVGQELISNETYKKVDEVIRRGTKKR</sequence>
<dbReference type="InterPro" id="IPR011098">
    <property type="entry name" value="G5_dom"/>
</dbReference>
<dbReference type="SMART" id="SM01208">
    <property type="entry name" value="G5"/>
    <property type="match status" value="1"/>
</dbReference>
<organism evidence="3 4">
    <name type="scientific">Candidatus Clostridium radicumherbarum</name>
    <dbReference type="NCBI Taxonomy" id="3381662"/>
    <lineage>
        <taxon>Bacteria</taxon>
        <taxon>Bacillati</taxon>
        <taxon>Bacillota</taxon>
        <taxon>Clostridia</taxon>
        <taxon>Eubacteriales</taxon>
        <taxon>Clostridiaceae</taxon>
        <taxon>Clostridium</taxon>
    </lineage>
</organism>
<reference evidence="3 4" key="1">
    <citation type="submission" date="2024-11" db="EMBL/GenBank/DDBJ databases">
        <authorList>
            <person name="Heng Y.C."/>
            <person name="Lim A.C.H."/>
            <person name="Lee J.K.Y."/>
            <person name="Kittelmann S."/>
        </authorList>
    </citation>
    <scope>NUCLEOTIDE SEQUENCE [LARGE SCALE GENOMIC DNA]</scope>
    <source>
        <strain evidence="3 4">WILCCON 0202</strain>
    </source>
</reference>
<comment type="caution">
    <text evidence="3">The sequence shown here is derived from an EMBL/GenBank/DDBJ whole genome shotgun (WGS) entry which is preliminary data.</text>
</comment>
<dbReference type="Pfam" id="PF12229">
    <property type="entry name" value="PG_binding_4"/>
    <property type="match status" value="1"/>
</dbReference>
<dbReference type="EMBL" id="JBJHZY010000001">
    <property type="protein sequence ID" value="MFL0267626.1"/>
    <property type="molecule type" value="Genomic_DNA"/>
</dbReference>
<dbReference type="Gene3D" id="2.20.230.10">
    <property type="entry name" value="Resuscitation-promoting factor rpfb"/>
    <property type="match status" value="1"/>
</dbReference>
<dbReference type="Pfam" id="PF04294">
    <property type="entry name" value="VanW"/>
    <property type="match status" value="1"/>
</dbReference>
<dbReference type="InterPro" id="IPR022029">
    <property type="entry name" value="YoaR-like_PG-bd"/>
</dbReference>
<accession>A0ABW8TSV3</accession>